<dbReference type="AlphaFoldDB" id="A0A8I2YXK1"/>
<name>A0A8I2YXK1_9AGAM</name>
<comment type="caution">
    <text evidence="2">The sequence shown here is derived from an EMBL/GenBank/DDBJ whole genome shotgun (WGS) entry which is preliminary data.</text>
</comment>
<gene>
    <name evidence="2" type="ORF">JVT61DRAFT_10076</name>
</gene>
<sequence length="90" mass="10076">MAPQARRPTTEDTAISHSQMASTTAIEGPRALEVAFKDVHQLMQDIKDDMKRFMDEMEHQYNRIHDSVRTVAQAHNVGCAPGGEVIPEMV</sequence>
<accession>A0A8I2YXK1</accession>
<feature type="compositionally biased region" description="Polar residues" evidence="1">
    <location>
        <begin position="11"/>
        <end position="25"/>
    </location>
</feature>
<evidence type="ECO:0000256" key="1">
    <source>
        <dbReference type="SAM" id="MobiDB-lite"/>
    </source>
</evidence>
<proteinExistence type="predicted"/>
<evidence type="ECO:0000313" key="3">
    <source>
        <dbReference type="Proteomes" id="UP000683000"/>
    </source>
</evidence>
<feature type="region of interest" description="Disordered" evidence="1">
    <location>
        <begin position="1"/>
        <end position="26"/>
    </location>
</feature>
<evidence type="ECO:0000313" key="2">
    <source>
        <dbReference type="EMBL" id="KAG6379572.1"/>
    </source>
</evidence>
<organism evidence="2 3">
    <name type="scientific">Boletus reticuloceps</name>
    <dbReference type="NCBI Taxonomy" id="495285"/>
    <lineage>
        <taxon>Eukaryota</taxon>
        <taxon>Fungi</taxon>
        <taxon>Dikarya</taxon>
        <taxon>Basidiomycota</taxon>
        <taxon>Agaricomycotina</taxon>
        <taxon>Agaricomycetes</taxon>
        <taxon>Agaricomycetidae</taxon>
        <taxon>Boletales</taxon>
        <taxon>Boletineae</taxon>
        <taxon>Boletaceae</taxon>
        <taxon>Boletoideae</taxon>
        <taxon>Boletus</taxon>
    </lineage>
</organism>
<dbReference type="EMBL" id="JAGFBS010000004">
    <property type="protein sequence ID" value="KAG6379572.1"/>
    <property type="molecule type" value="Genomic_DNA"/>
</dbReference>
<keyword evidence="3" id="KW-1185">Reference proteome</keyword>
<dbReference type="Proteomes" id="UP000683000">
    <property type="component" value="Unassembled WGS sequence"/>
</dbReference>
<protein>
    <submittedName>
        <fullName evidence="2">Uncharacterized protein</fullName>
    </submittedName>
</protein>
<reference evidence="2" key="1">
    <citation type="submission" date="2021-03" db="EMBL/GenBank/DDBJ databases">
        <title>Evolutionary innovations through gain and loss of genes in the ectomycorrhizal Boletales.</title>
        <authorList>
            <person name="Wu G."/>
            <person name="Miyauchi S."/>
            <person name="Morin E."/>
            <person name="Yang Z.-L."/>
            <person name="Xu J."/>
            <person name="Martin F.M."/>
        </authorList>
    </citation>
    <scope>NUCLEOTIDE SEQUENCE</scope>
    <source>
        <strain evidence="2">BR01</strain>
    </source>
</reference>